<keyword evidence="1" id="KW-1133">Transmembrane helix</keyword>
<evidence type="ECO:0000256" key="1">
    <source>
        <dbReference type="SAM" id="Phobius"/>
    </source>
</evidence>
<evidence type="ECO:0000313" key="3">
    <source>
        <dbReference type="EMBL" id="MDQ0167953.1"/>
    </source>
</evidence>
<keyword evidence="1" id="KW-0472">Membrane</keyword>
<feature type="transmembrane region" description="Helical" evidence="1">
    <location>
        <begin position="110"/>
        <end position="129"/>
    </location>
</feature>
<keyword evidence="3" id="KW-0645">Protease</keyword>
<evidence type="ECO:0000313" key="4">
    <source>
        <dbReference type="Proteomes" id="UP001235840"/>
    </source>
</evidence>
<sequence length="248" mass="27580">MEQLEQIFQYSLRITPGLILITLTYLLLPQKTVMAKLFLLVFGFILVRDAMTPMGFWRFGVSENTVWVRFIEDGLILTTLGIISLLFTVAIVYLNPKLKEYLVWFGQNKLASIGMGLAGAVIVILPFLYMYNVAPVELRGGIVPTNLIVPLLVLALFGNLMEEVLFRGYLQGYFEKITGPWRAAILSGLLFALGHIFLSATVTDLGIAILIFTLYEGMVCAFVRMKYGIIASTLTHGLTIFVLASGLL</sequence>
<feature type="transmembrane region" description="Helical" evidence="1">
    <location>
        <begin position="229"/>
        <end position="247"/>
    </location>
</feature>
<dbReference type="Proteomes" id="UP001235840">
    <property type="component" value="Unassembled WGS sequence"/>
</dbReference>
<proteinExistence type="predicted"/>
<keyword evidence="4" id="KW-1185">Reference proteome</keyword>
<gene>
    <name evidence="3" type="ORF">J2S11_003883</name>
</gene>
<feature type="transmembrane region" description="Helical" evidence="1">
    <location>
        <begin position="141"/>
        <end position="160"/>
    </location>
</feature>
<feature type="domain" description="CAAX prenyl protease 2/Lysostaphin resistance protein A-like" evidence="2">
    <location>
        <begin position="146"/>
        <end position="239"/>
    </location>
</feature>
<name>A0ABT9W3X2_9BACI</name>
<comment type="caution">
    <text evidence="3">The sequence shown here is derived from an EMBL/GenBank/DDBJ whole genome shotgun (WGS) entry which is preliminary data.</text>
</comment>
<feature type="transmembrane region" description="Helical" evidence="1">
    <location>
        <begin position="37"/>
        <end position="56"/>
    </location>
</feature>
<keyword evidence="3" id="KW-0378">Hydrolase</keyword>
<reference evidence="3 4" key="1">
    <citation type="submission" date="2023-07" db="EMBL/GenBank/DDBJ databases">
        <title>Genomic Encyclopedia of Type Strains, Phase IV (KMG-IV): sequencing the most valuable type-strain genomes for metagenomic binning, comparative biology and taxonomic classification.</title>
        <authorList>
            <person name="Goeker M."/>
        </authorList>
    </citation>
    <scope>NUCLEOTIDE SEQUENCE [LARGE SCALE GENOMIC DNA]</scope>
    <source>
        <strain evidence="3 4">DSM 12751</strain>
    </source>
</reference>
<feature type="transmembrane region" description="Helical" evidence="1">
    <location>
        <begin position="6"/>
        <end position="28"/>
    </location>
</feature>
<dbReference type="RefSeq" id="WP_307397293.1">
    <property type="nucleotide sequence ID" value="NZ_BAAADK010000013.1"/>
</dbReference>
<dbReference type="Pfam" id="PF02517">
    <property type="entry name" value="Rce1-like"/>
    <property type="match status" value="1"/>
</dbReference>
<feature type="transmembrane region" description="Helical" evidence="1">
    <location>
        <begin position="76"/>
        <end position="94"/>
    </location>
</feature>
<evidence type="ECO:0000259" key="2">
    <source>
        <dbReference type="Pfam" id="PF02517"/>
    </source>
</evidence>
<dbReference type="GO" id="GO:0006508">
    <property type="term" value="P:proteolysis"/>
    <property type="evidence" value="ECO:0007669"/>
    <property type="project" value="UniProtKB-KW"/>
</dbReference>
<organism evidence="3 4">
    <name type="scientific">Caldalkalibacillus horti</name>
    <dbReference type="NCBI Taxonomy" id="77523"/>
    <lineage>
        <taxon>Bacteria</taxon>
        <taxon>Bacillati</taxon>
        <taxon>Bacillota</taxon>
        <taxon>Bacilli</taxon>
        <taxon>Bacillales</taxon>
        <taxon>Bacillaceae</taxon>
        <taxon>Caldalkalibacillus</taxon>
    </lineage>
</organism>
<dbReference type="InterPro" id="IPR003675">
    <property type="entry name" value="Rce1/LyrA-like_dom"/>
</dbReference>
<protein>
    <submittedName>
        <fullName evidence="3">Membrane protease YdiL (CAAX protease family)</fullName>
    </submittedName>
</protein>
<dbReference type="GO" id="GO:0008233">
    <property type="term" value="F:peptidase activity"/>
    <property type="evidence" value="ECO:0007669"/>
    <property type="project" value="UniProtKB-KW"/>
</dbReference>
<accession>A0ABT9W3X2</accession>
<dbReference type="EMBL" id="JAUSTY010000021">
    <property type="protein sequence ID" value="MDQ0167953.1"/>
    <property type="molecule type" value="Genomic_DNA"/>
</dbReference>
<keyword evidence="1" id="KW-0812">Transmembrane</keyword>